<dbReference type="GeneID" id="14885575"/>
<proteinExistence type="predicted"/>
<dbReference type="RefSeq" id="XP_004185903.1">
    <property type="nucleotide sequence ID" value="XM_004185855.1"/>
</dbReference>
<dbReference type="AlphaFoldDB" id="A0A0A1U1R6"/>
<protein>
    <submittedName>
        <fullName evidence="1">Uncharacterized protein</fullName>
    </submittedName>
</protein>
<dbReference type="VEuPathDB" id="AmoebaDB:EIN_161710"/>
<dbReference type="Proteomes" id="UP000014680">
    <property type="component" value="Unassembled WGS sequence"/>
</dbReference>
<accession>A0A0A1U1R6</accession>
<evidence type="ECO:0000313" key="1">
    <source>
        <dbReference type="EMBL" id="ELP86557.1"/>
    </source>
</evidence>
<reference evidence="1 2" key="1">
    <citation type="submission" date="2012-10" db="EMBL/GenBank/DDBJ databases">
        <authorList>
            <person name="Zafar N."/>
            <person name="Inman J."/>
            <person name="Hall N."/>
            <person name="Lorenzi H."/>
            <person name="Caler E."/>
        </authorList>
    </citation>
    <scope>NUCLEOTIDE SEQUENCE [LARGE SCALE GENOMIC DNA]</scope>
    <source>
        <strain evidence="1 2">IP1</strain>
    </source>
</reference>
<sequence>MNLAQDVKLDSFEVLLIKNESVTDGKHYKMALGNDKNIVLSSSRIVIGNMFGLELEGRHLKNVSYFPYCEKDFEIFTKLTGITPKFFGRLPDQILIYGLQ</sequence>
<keyword evidence="2" id="KW-1185">Reference proteome</keyword>
<gene>
    <name evidence="1" type="ORF">EIN_161710</name>
</gene>
<evidence type="ECO:0000313" key="2">
    <source>
        <dbReference type="Proteomes" id="UP000014680"/>
    </source>
</evidence>
<organism evidence="1 2">
    <name type="scientific">Entamoeba invadens IP1</name>
    <dbReference type="NCBI Taxonomy" id="370355"/>
    <lineage>
        <taxon>Eukaryota</taxon>
        <taxon>Amoebozoa</taxon>
        <taxon>Evosea</taxon>
        <taxon>Archamoebae</taxon>
        <taxon>Mastigamoebida</taxon>
        <taxon>Entamoebidae</taxon>
        <taxon>Entamoeba</taxon>
    </lineage>
</organism>
<dbReference type="EMBL" id="KB206960">
    <property type="protein sequence ID" value="ELP86557.1"/>
    <property type="molecule type" value="Genomic_DNA"/>
</dbReference>
<name>A0A0A1U1R6_ENTIV</name>
<dbReference type="KEGG" id="eiv:EIN_161710"/>